<reference evidence="2" key="1">
    <citation type="journal article" date="2019" name="Int. J. Syst. Evol. Microbiol.">
        <title>The Global Catalogue of Microorganisms (GCM) 10K type strain sequencing project: providing services to taxonomists for standard genome sequencing and annotation.</title>
        <authorList>
            <consortium name="The Broad Institute Genomics Platform"/>
            <consortium name="The Broad Institute Genome Sequencing Center for Infectious Disease"/>
            <person name="Wu L."/>
            <person name="Ma J."/>
        </authorList>
    </citation>
    <scope>NUCLEOTIDE SEQUENCE [LARGE SCALE GENOMIC DNA]</scope>
    <source>
        <strain evidence="2">JCM 18302</strain>
    </source>
</reference>
<keyword evidence="2" id="KW-1185">Reference proteome</keyword>
<name>A0ABP9NNZ9_9PSEU</name>
<evidence type="ECO:0000313" key="2">
    <source>
        <dbReference type="Proteomes" id="UP001500804"/>
    </source>
</evidence>
<gene>
    <name evidence="1" type="ORF">GCM10023320_49830</name>
</gene>
<evidence type="ECO:0000313" key="1">
    <source>
        <dbReference type="EMBL" id="GAA5129405.1"/>
    </source>
</evidence>
<proteinExistence type="predicted"/>
<sequence length="72" mass="7285">MTAGSVISPWKRSLAISSPTWARWWTSKSIGAPSGVNAITEGSTGCMVRDKPTAMGSPIAASPLTAAPASPA</sequence>
<protein>
    <submittedName>
        <fullName evidence="1">Uncharacterized protein</fullName>
    </submittedName>
</protein>
<accession>A0ABP9NNZ9</accession>
<dbReference type="EMBL" id="BAABJO010000020">
    <property type="protein sequence ID" value="GAA5129405.1"/>
    <property type="molecule type" value="Genomic_DNA"/>
</dbReference>
<dbReference type="Proteomes" id="UP001500804">
    <property type="component" value="Unassembled WGS sequence"/>
</dbReference>
<comment type="caution">
    <text evidence="1">The sequence shown here is derived from an EMBL/GenBank/DDBJ whole genome shotgun (WGS) entry which is preliminary data.</text>
</comment>
<organism evidence="1 2">
    <name type="scientific">Pseudonocardia adelaidensis</name>
    <dbReference type="NCBI Taxonomy" id="648754"/>
    <lineage>
        <taxon>Bacteria</taxon>
        <taxon>Bacillati</taxon>
        <taxon>Actinomycetota</taxon>
        <taxon>Actinomycetes</taxon>
        <taxon>Pseudonocardiales</taxon>
        <taxon>Pseudonocardiaceae</taxon>
        <taxon>Pseudonocardia</taxon>
    </lineage>
</organism>